<evidence type="ECO:0000259" key="3">
    <source>
        <dbReference type="PROSITE" id="PS50075"/>
    </source>
</evidence>
<dbReference type="GO" id="GO:0017000">
    <property type="term" value="P:antibiotic biosynthetic process"/>
    <property type="evidence" value="ECO:0007669"/>
    <property type="project" value="UniProtKB-ARBA"/>
</dbReference>
<dbReference type="GeneID" id="96285013"/>
<keyword evidence="1" id="KW-0596">Phosphopantetheine</keyword>
<dbReference type="InterPro" id="IPR036736">
    <property type="entry name" value="ACP-like_sf"/>
</dbReference>
<dbReference type="Pfam" id="PF00550">
    <property type="entry name" value="PP-binding"/>
    <property type="match status" value="1"/>
</dbReference>
<keyword evidence="2" id="KW-0597">Phosphoprotein</keyword>
<evidence type="ECO:0000256" key="2">
    <source>
        <dbReference type="ARBA" id="ARBA00022553"/>
    </source>
</evidence>
<comment type="caution">
    <text evidence="4">The sequence shown here is derived from an EMBL/GenBank/DDBJ whole genome shotgun (WGS) entry which is preliminary data.</text>
</comment>
<dbReference type="SMART" id="SM00823">
    <property type="entry name" value="PKS_PP"/>
    <property type="match status" value="1"/>
</dbReference>
<dbReference type="SUPFAM" id="SSF47336">
    <property type="entry name" value="ACP-like"/>
    <property type="match status" value="1"/>
</dbReference>
<organism evidence="4 5">
    <name type="scientific">Streptomyces tubercidicus</name>
    <dbReference type="NCBI Taxonomy" id="47759"/>
    <lineage>
        <taxon>Bacteria</taxon>
        <taxon>Bacillati</taxon>
        <taxon>Actinomycetota</taxon>
        <taxon>Actinomycetes</taxon>
        <taxon>Kitasatosporales</taxon>
        <taxon>Streptomycetaceae</taxon>
        <taxon>Streptomyces</taxon>
    </lineage>
</organism>
<proteinExistence type="predicted"/>
<protein>
    <recommendedName>
        <fullName evidence="3">Carrier domain-containing protein</fullName>
    </recommendedName>
</protein>
<sequence>MTAAGEVMTETTPLTQERIVRWFADFLAEILDTSPEAIDPTAPLDQLGADSATVLVICARLREDLGARVRPKDVLQHFTAEGVARYLAGPVPAKG</sequence>
<dbReference type="Gene3D" id="1.10.1200.10">
    <property type="entry name" value="ACP-like"/>
    <property type="match status" value="1"/>
</dbReference>
<dbReference type="OrthoDB" id="9023404at2"/>
<gene>
    <name evidence="4" type="ORF">Stube_39140</name>
</gene>
<dbReference type="Proteomes" id="UP000431826">
    <property type="component" value="Unassembled WGS sequence"/>
</dbReference>
<keyword evidence="5" id="KW-1185">Reference proteome</keyword>
<dbReference type="GO" id="GO:0031177">
    <property type="term" value="F:phosphopantetheine binding"/>
    <property type="evidence" value="ECO:0007669"/>
    <property type="project" value="InterPro"/>
</dbReference>
<evidence type="ECO:0000313" key="4">
    <source>
        <dbReference type="EMBL" id="GFE39241.1"/>
    </source>
</evidence>
<evidence type="ECO:0000256" key="1">
    <source>
        <dbReference type="ARBA" id="ARBA00022450"/>
    </source>
</evidence>
<dbReference type="RefSeq" id="WP_159744987.1">
    <property type="nucleotide sequence ID" value="NZ_BLIR01000001.1"/>
</dbReference>
<dbReference type="PROSITE" id="PS50075">
    <property type="entry name" value="CARRIER"/>
    <property type="match status" value="1"/>
</dbReference>
<reference evidence="4 5" key="1">
    <citation type="submission" date="2019-12" db="EMBL/GenBank/DDBJ databases">
        <title>Whole genome shotgun sequence of Streptomyces tubercidicus NBRC 13090.</title>
        <authorList>
            <person name="Ichikawa N."/>
            <person name="Kimura A."/>
            <person name="Kitahashi Y."/>
            <person name="Komaki H."/>
            <person name="Tamura T."/>
        </authorList>
    </citation>
    <scope>NUCLEOTIDE SEQUENCE [LARGE SCALE GENOMIC DNA]</scope>
    <source>
        <strain evidence="4 5">NBRC 13090</strain>
    </source>
</reference>
<dbReference type="AlphaFoldDB" id="A0A640UWZ1"/>
<dbReference type="EMBL" id="BLIR01000001">
    <property type="protein sequence ID" value="GFE39241.1"/>
    <property type="molecule type" value="Genomic_DNA"/>
</dbReference>
<dbReference type="InterPro" id="IPR009081">
    <property type="entry name" value="PP-bd_ACP"/>
</dbReference>
<name>A0A640UWZ1_9ACTN</name>
<accession>A0A640UWZ1</accession>
<dbReference type="InterPro" id="IPR020806">
    <property type="entry name" value="PKS_PP-bd"/>
</dbReference>
<feature type="domain" description="Carrier" evidence="3">
    <location>
        <begin position="10"/>
        <end position="91"/>
    </location>
</feature>
<evidence type="ECO:0000313" key="5">
    <source>
        <dbReference type="Proteomes" id="UP000431826"/>
    </source>
</evidence>